<name>A0ABP2AMP7_SARVE</name>
<sequence>MFKYVGDISTIYQNIINGFIEKKLIAIDATLGNGYDTDFLSKIFNKVYAFDVQKEAILNYKEKNIENVSLILDSHENFDKYIKENVDCIVYNLGYLPGSDKSITTKKESTLKSLESGLNLLKENGLMIIALYSGHEEGKKEKKAVLSYCENLSKKKFGVIYQQFLNRTNNPPSLVIIEKK</sequence>
<organism evidence="1 2">
    <name type="scientific">Sarcina ventriculi</name>
    <name type="common">Clostridium ventriculi</name>
    <dbReference type="NCBI Taxonomy" id="1267"/>
    <lineage>
        <taxon>Bacteria</taxon>
        <taxon>Bacillati</taxon>
        <taxon>Bacillota</taxon>
        <taxon>Clostridia</taxon>
        <taxon>Eubacteriales</taxon>
        <taxon>Clostridiaceae</taxon>
        <taxon>Sarcina</taxon>
    </lineage>
</organism>
<protein>
    <submittedName>
        <fullName evidence="1">16S rRNA m(4)C1402 methyltranserfase</fullName>
    </submittedName>
</protein>
<keyword evidence="2" id="KW-1185">Reference proteome</keyword>
<dbReference type="Gene3D" id="3.40.50.150">
    <property type="entry name" value="Vaccinia Virus protein VP39"/>
    <property type="match status" value="1"/>
</dbReference>
<dbReference type="InterPro" id="IPR010719">
    <property type="entry name" value="MnmM_MeTrfase"/>
</dbReference>
<dbReference type="Pfam" id="PF06962">
    <property type="entry name" value="rRNA_methylase"/>
    <property type="match status" value="1"/>
</dbReference>
<evidence type="ECO:0000313" key="2">
    <source>
        <dbReference type="Proteomes" id="UP000095488"/>
    </source>
</evidence>
<dbReference type="PANTHER" id="PTHR35276:SF1">
    <property type="entry name" value="TRNA (MNM(5)S(2)U34)-METHYLTRANSFERASE, CHLOROPLASTIC"/>
    <property type="match status" value="1"/>
</dbReference>
<evidence type="ECO:0000313" key="1">
    <source>
        <dbReference type="EMBL" id="CUN57494.1"/>
    </source>
</evidence>
<dbReference type="RefSeq" id="WP_055257414.1">
    <property type="nucleotide sequence ID" value="NZ_CABIXL010000002.1"/>
</dbReference>
<comment type="caution">
    <text evidence="1">The sequence shown here is derived from an EMBL/GenBank/DDBJ whole genome shotgun (WGS) entry which is preliminary data.</text>
</comment>
<dbReference type="Proteomes" id="UP000095488">
    <property type="component" value="Unassembled WGS sequence"/>
</dbReference>
<dbReference type="PANTHER" id="PTHR35276">
    <property type="entry name" value="S-ADENOSYL-L-METHIONINE-DEPENDENT METHYLTRANSFERASES SUPERFAMILY PROTEIN"/>
    <property type="match status" value="1"/>
</dbReference>
<dbReference type="InterPro" id="IPR029063">
    <property type="entry name" value="SAM-dependent_MTases_sf"/>
</dbReference>
<dbReference type="SUPFAM" id="SSF53335">
    <property type="entry name" value="S-adenosyl-L-methionine-dependent methyltransferases"/>
    <property type="match status" value="1"/>
</dbReference>
<accession>A0ABP2AMP7</accession>
<gene>
    <name evidence="1" type="ORF">ERS852473_00521</name>
</gene>
<reference evidence="1 2" key="1">
    <citation type="submission" date="2015-09" db="EMBL/GenBank/DDBJ databases">
        <authorList>
            <consortium name="Pathogen Informatics"/>
            <person name="Wu L."/>
            <person name="Ma J."/>
        </authorList>
    </citation>
    <scope>NUCLEOTIDE SEQUENCE [LARGE SCALE GENOMIC DNA]</scope>
    <source>
        <strain evidence="1 2">2789STDY5834858</strain>
    </source>
</reference>
<proteinExistence type="predicted"/>
<dbReference type="EMBL" id="CYZR01000002">
    <property type="protein sequence ID" value="CUN57494.1"/>
    <property type="molecule type" value="Genomic_DNA"/>
</dbReference>